<accession>G8I0D0</accession>
<dbReference type="PIRSF" id="PIRSF001065">
    <property type="entry name" value="Lysozyme_g"/>
    <property type="match status" value="1"/>
</dbReference>
<dbReference type="Gene3D" id="1.10.530.10">
    <property type="match status" value="1"/>
</dbReference>
<reference evidence="12" key="1">
    <citation type="submission" date="2011-09" db="EMBL/GenBank/DDBJ databases">
        <authorList>
            <person name="Juan G.H."/>
            <person name="Zheng L."/>
        </authorList>
    </citation>
    <scope>NUCLEOTIDE SEQUENCE</scope>
</reference>
<dbReference type="EMBL" id="JN684901">
    <property type="protein sequence ID" value="AEQ98812.1"/>
    <property type="molecule type" value="mRNA"/>
</dbReference>
<dbReference type="AlphaFoldDB" id="G8I0D0"/>
<comment type="similarity">
    <text evidence="2 9">Belongs to the glycosyl hydrolase 23 family.</text>
</comment>
<evidence type="ECO:0000256" key="6">
    <source>
        <dbReference type="ARBA" id="ARBA00022638"/>
    </source>
</evidence>
<name>G8I0D0_AMBME</name>
<dbReference type="GO" id="GO:0031640">
    <property type="term" value="P:killing of cells of another organism"/>
    <property type="evidence" value="ECO:0007669"/>
    <property type="project" value="UniProtKB-KW"/>
</dbReference>
<evidence type="ECO:0000256" key="11">
    <source>
        <dbReference type="SAM" id="SignalP"/>
    </source>
</evidence>
<feature type="chain" id="PRO_5003510324" description="Lysozyme g" evidence="11">
    <location>
        <begin position="20"/>
        <end position="203"/>
    </location>
</feature>
<protein>
    <recommendedName>
        <fullName evidence="4 9">Lysozyme g</fullName>
        <ecNumber evidence="3 9">3.2.1.17</ecNumber>
    </recommendedName>
</protein>
<keyword evidence="8 9" id="KW-0326">Glycosidase</keyword>
<reference evidence="12" key="2">
    <citation type="journal article" date="2013" name="Zool. Sci.">
        <title>Molecular Cloning, Sequence Analysis and Phylogeny of First Caudata G-type Lysozyme in Axolotl (Ambystoma mexicanum).</title>
        <authorList>
            <person name="Yu H."/>
            <person name="Gao J."/>
            <person name="Lu Y."/>
            <person name="Guang H."/>
            <person name="Cai S."/>
            <person name="Zhang S."/>
            <person name="Wang Y."/>
        </authorList>
    </citation>
    <scope>NUCLEOTIDE SEQUENCE</scope>
</reference>
<dbReference type="EC" id="3.2.1.17" evidence="3 9"/>
<keyword evidence="5" id="KW-0929">Antimicrobial</keyword>
<dbReference type="GO" id="GO:0005576">
    <property type="term" value="C:extracellular region"/>
    <property type="evidence" value="ECO:0007669"/>
    <property type="project" value="TreeGrafter"/>
</dbReference>
<keyword evidence="11" id="KW-0732">Signal</keyword>
<dbReference type="PANTHER" id="PTHR31698:SF10">
    <property type="entry name" value="LYSOZYME G"/>
    <property type="match status" value="1"/>
</dbReference>
<dbReference type="GO" id="GO:0050830">
    <property type="term" value="P:defense response to Gram-positive bacterium"/>
    <property type="evidence" value="ECO:0007669"/>
    <property type="project" value="TreeGrafter"/>
</dbReference>
<keyword evidence="7 9" id="KW-0378">Hydrolase</keyword>
<evidence type="ECO:0000256" key="10">
    <source>
        <dbReference type="PIRSR" id="PIRSR001065-1"/>
    </source>
</evidence>
<comment type="catalytic activity">
    <reaction evidence="1 9">
        <text>Hydrolysis of (1-&gt;4)-beta-linkages between N-acetylmuramic acid and N-acetyl-D-glucosamine residues in a peptidoglycan and between N-acetyl-D-glucosamine residues in chitodextrins.</text>
        <dbReference type="EC" id="3.2.1.17"/>
    </reaction>
</comment>
<keyword evidence="6" id="KW-0081">Bacteriolytic enzyme</keyword>
<evidence type="ECO:0000313" key="12">
    <source>
        <dbReference type="EMBL" id="AEQ98812.1"/>
    </source>
</evidence>
<organism evidence="12">
    <name type="scientific">Ambystoma mexicanum</name>
    <name type="common">Axolotl</name>
    <dbReference type="NCBI Taxonomy" id="8296"/>
    <lineage>
        <taxon>Eukaryota</taxon>
        <taxon>Metazoa</taxon>
        <taxon>Chordata</taxon>
        <taxon>Craniata</taxon>
        <taxon>Vertebrata</taxon>
        <taxon>Euteleostomi</taxon>
        <taxon>Amphibia</taxon>
        <taxon>Batrachia</taxon>
        <taxon>Caudata</taxon>
        <taxon>Salamandroidea</taxon>
        <taxon>Ambystomatidae</taxon>
        <taxon>Ambystoma</taxon>
    </lineage>
</organism>
<evidence type="ECO:0000256" key="2">
    <source>
        <dbReference type="ARBA" id="ARBA00008902"/>
    </source>
</evidence>
<feature type="signal peptide" evidence="11">
    <location>
        <begin position="1"/>
        <end position="19"/>
    </location>
</feature>
<dbReference type="RefSeq" id="XP_069491694.1">
    <property type="nucleotide sequence ID" value="XM_069635593.1"/>
</dbReference>
<evidence type="ECO:0000256" key="9">
    <source>
        <dbReference type="PIRNR" id="PIRNR001065"/>
    </source>
</evidence>
<dbReference type="InterPro" id="IPR023346">
    <property type="entry name" value="Lysozyme-like_dom_sf"/>
</dbReference>
<dbReference type="GO" id="GO:0009253">
    <property type="term" value="P:peptidoglycan catabolic process"/>
    <property type="evidence" value="ECO:0007669"/>
    <property type="project" value="InterPro"/>
</dbReference>
<dbReference type="PRINTS" id="PR00749">
    <property type="entry name" value="LYSOZYMEG"/>
</dbReference>
<dbReference type="SUPFAM" id="SSF53955">
    <property type="entry name" value="Lysozyme-like"/>
    <property type="match status" value="1"/>
</dbReference>
<dbReference type="InterPro" id="IPR002152">
    <property type="entry name" value="Glyco_hydro_23"/>
</dbReference>
<evidence type="ECO:0000256" key="1">
    <source>
        <dbReference type="ARBA" id="ARBA00000632"/>
    </source>
</evidence>
<dbReference type="PANTHER" id="PTHR31698">
    <property type="entry name" value="LYSOZYME G FAMILY MEMBER"/>
    <property type="match status" value="1"/>
</dbReference>
<feature type="active site" evidence="10">
    <location>
        <position position="91"/>
    </location>
</feature>
<evidence type="ECO:0000256" key="3">
    <source>
        <dbReference type="ARBA" id="ARBA00012732"/>
    </source>
</evidence>
<dbReference type="SMR" id="G8I0D0"/>
<dbReference type="CDD" id="cd01021">
    <property type="entry name" value="GEWL"/>
    <property type="match status" value="1"/>
</dbReference>
<feature type="active site" evidence="10">
    <location>
        <position position="104"/>
    </location>
</feature>
<evidence type="ECO:0000256" key="5">
    <source>
        <dbReference type="ARBA" id="ARBA00022529"/>
    </source>
</evidence>
<evidence type="ECO:0000256" key="8">
    <source>
        <dbReference type="ARBA" id="ARBA00023295"/>
    </source>
</evidence>
<dbReference type="GO" id="GO:0003796">
    <property type="term" value="F:lysozyme activity"/>
    <property type="evidence" value="ECO:0007669"/>
    <property type="project" value="UniProtKB-UniRule"/>
</dbReference>
<dbReference type="GeneID" id="138525547"/>
<dbReference type="FunFam" id="1.10.530.10:FF:000026">
    <property type="entry name" value="Lysozyme g"/>
    <property type="match status" value="1"/>
</dbReference>
<sequence length="203" mass="21523">MLALLSALCLAGSIGLSAASGCYGNIMDVPTTGASCLTASQDNLPYCGVAASQQMAATDLPDMNQYKEKILAVAQNLCMDGAVIAGIISRESRAGAVLQNGWGDNGHAFGLMQIDIRWHSIEGAWNSQENINEGTGILINMIVAISDKFPSWSVNDNLKGGIAAYNAGPGNIYSYSQVDQYTTDGDYSNDVVARAQYYKTQGY</sequence>
<evidence type="ECO:0000256" key="7">
    <source>
        <dbReference type="ARBA" id="ARBA00022801"/>
    </source>
</evidence>
<evidence type="ECO:0000256" key="4">
    <source>
        <dbReference type="ARBA" id="ARBA00016485"/>
    </source>
</evidence>
<proteinExistence type="evidence at transcript level"/>